<reference evidence="2" key="1">
    <citation type="journal article" date="2023" name="Front. Plant Sci.">
        <title>Chromosomal-level genome assembly of Melastoma candidum provides insights into trichome evolution.</title>
        <authorList>
            <person name="Zhong Y."/>
            <person name="Wu W."/>
            <person name="Sun C."/>
            <person name="Zou P."/>
            <person name="Liu Y."/>
            <person name="Dai S."/>
            <person name="Zhou R."/>
        </authorList>
    </citation>
    <scope>NUCLEOTIDE SEQUENCE [LARGE SCALE GENOMIC DNA]</scope>
</reference>
<evidence type="ECO:0000313" key="2">
    <source>
        <dbReference type="Proteomes" id="UP001057402"/>
    </source>
</evidence>
<dbReference type="EMBL" id="CM042886">
    <property type="protein sequence ID" value="KAI4339837.1"/>
    <property type="molecule type" value="Genomic_DNA"/>
</dbReference>
<organism evidence="1 2">
    <name type="scientific">Melastoma candidum</name>
    <dbReference type="NCBI Taxonomy" id="119954"/>
    <lineage>
        <taxon>Eukaryota</taxon>
        <taxon>Viridiplantae</taxon>
        <taxon>Streptophyta</taxon>
        <taxon>Embryophyta</taxon>
        <taxon>Tracheophyta</taxon>
        <taxon>Spermatophyta</taxon>
        <taxon>Magnoliopsida</taxon>
        <taxon>eudicotyledons</taxon>
        <taxon>Gunneridae</taxon>
        <taxon>Pentapetalae</taxon>
        <taxon>rosids</taxon>
        <taxon>malvids</taxon>
        <taxon>Myrtales</taxon>
        <taxon>Melastomataceae</taxon>
        <taxon>Melastomatoideae</taxon>
        <taxon>Melastomateae</taxon>
        <taxon>Melastoma</taxon>
    </lineage>
</organism>
<evidence type="ECO:0000313" key="1">
    <source>
        <dbReference type="EMBL" id="KAI4339837.1"/>
    </source>
</evidence>
<keyword evidence="2" id="KW-1185">Reference proteome</keyword>
<proteinExistence type="predicted"/>
<comment type="caution">
    <text evidence="1">The sequence shown here is derived from an EMBL/GenBank/DDBJ whole genome shotgun (WGS) entry which is preliminary data.</text>
</comment>
<name>A0ACB9NTA6_9MYRT</name>
<protein>
    <submittedName>
        <fullName evidence="1">Uncharacterized protein</fullName>
    </submittedName>
</protein>
<gene>
    <name evidence="1" type="ORF">MLD38_024735</name>
</gene>
<sequence length="223" mass="24187">MENCTDEGGGVGLLLSLDSTAHKSVPAAFLTKTYQIVDDPATNHVVSWGDDDSTFIVWHPPEFALVLQLPLPAQHLLRVFYGVGFRCLFYLGFRKIVTDRWEFANDFFRKGEKSVLYEIHSRKAAHSPLPLPQPALASGPRFFPYSGRASISPASESDDNQPTTSWCDSPPLVSSPLGAASTNGGSKSCLIGYSDNLAAALSEDNERLRGSNNMLIEILGGLG</sequence>
<accession>A0ACB9NTA6</accession>
<dbReference type="Proteomes" id="UP001057402">
    <property type="component" value="Chromosome 7"/>
</dbReference>